<evidence type="ECO:0000256" key="4">
    <source>
        <dbReference type="SAM" id="MobiDB-lite"/>
    </source>
</evidence>
<keyword evidence="3" id="KW-0119">Carbohydrate metabolism</keyword>
<dbReference type="InterPro" id="IPR001764">
    <property type="entry name" value="Glyco_hydro_3_N"/>
</dbReference>
<dbReference type="PANTHER" id="PTHR42715">
    <property type="entry name" value="BETA-GLUCOSIDASE"/>
    <property type="match status" value="1"/>
</dbReference>
<dbReference type="PRINTS" id="PR00133">
    <property type="entry name" value="GLHYDRLASE3"/>
</dbReference>
<dbReference type="Gene3D" id="3.20.20.300">
    <property type="entry name" value="Glycoside hydrolase, family 3, N-terminal domain"/>
    <property type="match status" value="1"/>
</dbReference>
<evidence type="ECO:0000256" key="2">
    <source>
        <dbReference type="ARBA" id="ARBA00022801"/>
    </source>
</evidence>
<comment type="similarity">
    <text evidence="1">Belongs to the glycosyl hydrolase 3 family.</text>
</comment>
<protein>
    <submittedName>
        <fullName evidence="6">Glycoside hydrolase family 3 protein</fullName>
    </submittedName>
</protein>
<feature type="domain" description="Fibronectin type III-like" evidence="5">
    <location>
        <begin position="717"/>
        <end position="786"/>
    </location>
</feature>
<dbReference type="InterPro" id="IPR019800">
    <property type="entry name" value="Glyco_hydro_3_AS"/>
</dbReference>
<dbReference type="SMART" id="SM01217">
    <property type="entry name" value="Fn3_like"/>
    <property type="match status" value="1"/>
</dbReference>
<dbReference type="PROSITE" id="PS00775">
    <property type="entry name" value="GLYCOSYL_HYDROL_F3"/>
    <property type="match status" value="1"/>
</dbReference>
<dbReference type="InterPro" id="IPR050288">
    <property type="entry name" value="Cellulose_deg_GH3"/>
</dbReference>
<dbReference type="Gene3D" id="3.40.50.1700">
    <property type="entry name" value="Glycoside hydrolase family 3 C-terminal domain"/>
    <property type="match status" value="1"/>
</dbReference>
<dbReference type="FunFam" id="2.60.40.10:FF:000495">
    <property type="entry name" value="Periplasmic beta-glucosidase"/>
    <property type="match status" value="1"/>
</dbReference>
<name>A0A484I9M0_9ARCH</name>
<dbReference type="Gene3D" id="2.60.40.10">
    <property type="entry name" value="Immunoglobulins"/>
    <property type="match status" value="1"/>
</dbReference>
<dbReference type="SUPFAM" id="SSF51445">
    <property type="entry name" value="(Trans)glycosidases"/>
    <property type="match status" value="1"/>
</dbReference>
<evidence type="ECO:0000259" key="5">
    <source>
        <dbReference type="SMART" id="SM01217"/>
    </source>
</evidence>
<dbReference type="AlphaFoldDB" id="A0A484I9M0"/>
<reference evidence="6 7" key="1">
    <citation type="submission" date="2019-02" db="EMBL/GenBank/DDBJ databases">
        <authorList>
            <person name="Lehtovirta-Morley E L."/>
        </authorList>
    </citation>
    <scope>NUCLEOTIDE SEQUENCE [LARGE SCALE GENOMIC DNA]</scope>
    <source>
        <strain evidence="6">NFRAN1</strain>
    </source>
</reference>
<evidence type="ECO:0000256" key="3">
    <source>
        <dbReference type="ARBA" id="ARBA00023277"/>
    </source>
</evidence>
<keyword evidence="7" id="KW-1185">Reference proteome</keyword>
<proteinExistence type="inferred from homology"/>
<keyword evidence="2 6" id="KW-0378">Hydrolase</keyword>
<organism evidence="6 7">
    <name type="scientific">Candidatus Nitrosocosmicus franklandianus</name>
    <dbReference type="NCBI Taxonomy" id="1798806"/>
    <lineage>
        <taxon>Archaea</taxon>
        <taxon>Nitrososphaerota</taxon>
        <taxon>Nitrososphaeria</taxon>
        <taxon>Nitrososphaerales</taxon>
        <taxon>Nitrososphaeraceae</taxon>
        <taxon>Candidatus Nitrosocosmicus</taxon>
    </lineage>
</organism>
<accession>A0A484I9M0</accession>
<dbReference type="EMBL" id="LR216287">
    <property type="protein sequence ID" value="VFJ13923.1"/>
    <property type="molecule type" value="Genomic_DNA"/>
</dbReference>
<sequence length="818" mass="88457">MTEHQEEKTQTSSELSTPMQRADELLRKMTVEEKVMQLSCVYPMGLLGTEGPIQSQLDAQLGQGIGHIAGLGTFGHKSPQKIAKTINAIQRYLVTQTRLKIPAIFHNEALNGVISPYFMHFPTPIGLAATWDPQAVEEMARIMRHQMRSVGMLQSLSPVMDLARDARWGRVHETYGEDPYLVSAMSTAFTRGMQGDDLREGVLATAKHFLGYAVTEAGQNMAATAISARELHDVYARPFESAIRLCGLGSVMASYAEFNGIPIHISHDILTKLLRGQLGFAGTVVSDYIGVGWAQTRQQAAASAEEVGSLALSAGMDVELPTVHGYGQVLAKAVRNGKVPESLLDESVRRVLRDKFALGLFDNPYVSEDEAKIVSIAKEGAELSLRLAQESVTLLKNENGLLPLSRDIARIAVIGPHADNTLVGFPAYTYPAALQMLRSMFTGGETSMAGTDSSNTWLPTEAKAAMKTEFQDIIDIEIEEYIKSNYQALSLSKAIKKLLPKTKITSVVGAGVTSSEPTDIQAAVKAAEDADVVILYVGGQSAWSGKNRTEGEGQDSANIDLPSQQVELIKAVIAVGKPTVAVVAMGRPQGLSSVIDYLPAVLTAYYGGPFQGIAIADALFGVINPGGKLPYTLPRHVGQVPIYHSQRVGSGYRRTTYDVHKGYVDMPSTPLFVFGHGLSYTTFEYSPLEVENSEIDTRGEIKFSVTITNTGNQIGSEVVQIYISDTATGVTLPAQQLVGFCRITLEPSSSKKIKFRIPIALLGYTGLSGNFVIEPGPVEVSAGSSSDDIRSRAKFTITGESRTITETDRVFFSVTEMD</sequence>
<dbReference type="InterPro" id="IPR036881">
    <property type="entry name" value="Glyco_hydro_3_C_sf"/>
</dbReference>
<feature type="compositionally biased region" description="Polar residues" evidence="4">
    <location>
        <begin position="10"/>
        <end position="19"/>
    </location>
</feature>
<dbReference type="Pfam" id="PF01915">
    <property type="entry name" value="Glyco_hydro_3_C"/>
    <property type="match status" value="1"/>
</dbReference>
<dbReference type="SUPFAM" id="SSF52279">
    <property type="entry name" value="Beta-D-glucan exohydrolase, C-terminal domain"/>
    <property type="match status" value="1"/>
</dbReference>
<evidence type="ECO:0000313" key="7">
    <source>
        <dbReference type="Proteomes" id="UP000294299"/>
    </source>
</evidence>
<dbReference type="PANTHER" id="PTHR42715:SF10">
    <property type="entry name" value="BETA-GLUCOSIDASE"/>
    <property type="match status" value="1"/>
</dbReference>
<dbReference type="InterPro" id="IPR017853">
    <property type="entry name" value="GH"/>
</dbReference>
<gene>
    <name evidence="6" type="ORF">NFRAN_1601</name>
</gene>
<dbReference type="Proteomes" id="UP000294299">
    <property type="component" value="Chromosome NFRAN"/>
</dbReference>
<dbReference type="GO" id="GO:0005975">
    <property type="term" value="P:carbohydrate metabolic process"/>
    <property type="evidence" value="ECO:0007669"/>
    <property type="project" value="InterPro"/>
</dbReference>
<dbReference type="KEGG" id="nfn:NFRAN_1601"/>
<evidence type="ECO:0000256" key="1">
    <source>
        <dbReference type="ARBA" id="ARBA00005336"/>
    </source>
</evidence>
<evidence type="ECO:0000313" key="6">
    <source>
        <dbReference type="EMBL" id="VFJ13923.1"/>
    </source>
</evidence>
<dbReference type="Pfam" id="PF14310">
    <property type="entry name" value="Fn3-like"/>
    <property type="match status" value="1"/>
</dbReference>
<feature type="region of interest" description="Disordered" evidence="4">
    <location>
        <begin position="1"/>
        <end position="20"/>
    </location>
</feature>
<dbReference type="InterPro" id="IPR036962">
    <property type="entry name" value="Glyco_hydro_3_N_sf"/>
</dbReference>
<dbReference type="GO" id="GO:0004553">
    <property type="term" value="F:hydrolase activity, hydrolyzing O-glycosyl compounds"/>
    <property type="evidence" value="ECO:0007669"/>
    <property type="project" value="InterPro"/>
</dbReference>
<dbReference type="InterPro" id="IPR026891">
    <property type="entry name" value="Fn3-like"/>
</dbReference>
<dbReference type="OrthoDB" id="30657at2157"/>
<dbReference type="InterPro" id="IPR002772">
    <property type="entry name" value="Glyco_hydro_3_C"/>
</dbReference>
<dbReference type="InterPro" id="IPR013783">
    <property type="entry name" value="Ig-like_fold"/>
</dbReference>
<dbReference type="Pfam" id="PF00933">
    <property type="entry name" value="Glyco_hydro_3"/>
    <property type="match status" value="1"/>
</dbReference>